<reference evidence="3" key="1">
    <citation type="submission" date="2017-01" db="EMBL/GenBank/DDBJ databases">
        <authorList>
            <person name="Varghese N."/>
            <person name="Submissions S."/>
        </authorList>
    </citation>
    <scope>NUCLEOTIDE SEQUENCE [LARGE SCALE GENOMIC DNA]</scope>
    <source>
        <strain evidence="3">DSM 19945</strain>
    </source>
</reference>
<dbReference type="RefSeq" id="WP_076484744.1">
    <property type="nucleotide sequence ID" value="NZ_FTOG01000005.1"/>
</dbReference>
<dbReference type="EMBL" id="FTOG01000005">
    <property type="protein sequence ID" value="SIS83459.1"/>
    <property type="molecule type" value="Genomic_DNA"/>
</dbReference>
<dbReference type="OrthoDB" id="7691515at2"/>
<evidence type="ECO:0000313" key="2">
    <source>
        <dbReference type="EMBL" id="SIS83459.1"/>
    </source>
</evidence>
<name>A0A1N7MBX2_9RHOB</name>
<dbReference type="Proteomes" id="UP000186221">
    <property type="component" value="Unassembled WGS sequence"/>
</dbReference>
<feature type="region of interest" description="Disordered" evidence="1">
    <location>
        <begin position="59"/>
        <end position="78"/>
    </location>
</feature>
<keyword evidence="3" id="KW-1185">Reference proteome</keyword>
<dbReference type="AlphaFoldDB" id="A0A1N7MBX2"/>
<sequence length="78" mass="8882">MTRTDDPELALHLHLETLIALHGARRVVLAALAALMRPRARPPLAEKFAELDDHMRRDIGLPPRGHSPPMPHWTHFGW</sequence>
<proteinExistence type="predicted"/>
<accession>A0A1N7MBX2</accession>
<protein>
    <submittedName>
        <fullName evidence="2">Uncharacterized protein</fullName>
    </submittedName>
</protein>
<organism evidence="2 3">
    <name type="scientific">Rhodobacter aestuarii</name>
    <dbReference type="NCBI Taxonomy" id="453582"/>
    <lineage>
        <taxon>Bacteria</taxon>
        <taxon>Pseudomonadati</taxon>
        <taxon>Pseudomonadota</taxon>
        <taxon>Alphaproteobacteria</taxon>
        <taxon>Rhodobacterales</taxon>
        <taxon>Rhodobacter group</taxon>
        <taxon>Rhodobacter</taxon>
    </lineage>
</organism>
<evidence type="ECO:0000313" key="3">
    <source>
        <dbReference type="Proteomes" id="UP000186221"/>
    </source>
</evidence>
<evidence type="ECO:0000256" key="1">
    <source>
        <dbReference type="SAM" id="MobiDB-lite"/>
    </source>
</evidence>
<gene>
    <name evidence="2" type="ORF">SAMN05421580_105244</name>
</gene>